<evidence type="ECO:0000313" key="2">
    <source>
        <dbReference type="EMBL" id="CAB4371676.1"/>
    </source>
</evidence>
<dbReference type="EMBL" id="CAEUNJ010000037">
    <property type="protein sequence ID" value="CAB4371676.1"/>
    <property type="molecule type" value="Genomic_DNA"/>
</dbReference>
<dbReference type="SUPFAM" id="SSF102588">
    <property type="entry name" value="LmbE-like"/>
    <property type="match status" value="1"/>
</dbReference>
<dbReference type="PANTHER" id="PTHR12993:SF28">
    <property type="entry name" value="LMBE FAMILY PROTEIN"/>
    <property type="match status" value="1"/>
</dbReference>
<dbReference type="EMBL" id="CAFBOK010000182">
    <property type="protein sequence ID" value="CAB4992904.1"/>
    <property type="molecule type" value="Genomic_DNA"/>
</dbReference>
<evidence type="ECO:0000313" key="8">
    <source>
        <dbReference type="EMBL" id="CAB4957798.1"/>
    </source>
</evidence>
<dbReference type="EMBL" id="CAFBNJ010000069">
    <property type="protein sequence ID" value="CAB4957798.1"/>
    <property type="molecule type" value="Genomic_DNA"/>
</dbReference>
<proteinExistence type="predicted"/>
<protein>
    <submittedName>
        <fullName evidence="9">Unannotated protein</fullName>
    </submittedName>
</protein>
<dbReference type="EMBL" id="CAEZXY010000010">
    <property type="protein sequence ID" value="CAB4698974.1"/>
    <property type="molecule type" value="Genomic_DNA"/>
</dbReference>
<dbReference type="EMBL" id="CAFAAD010000003">
    <property type="protein sequence ID" value="CAB4780840.1"/>
    <property type="molecule type" value="Genomic_DNA"/>
</dbReference>
<evidence type="ECO:0000313" key="7">
    <source>
        <dbReference type="EMBL" id="CAB4817255.1"/>
    </source>
</evidence>
<dbReference type="EMBL" id="CAESAL010000023">
    <property type="protein sequence ID" value="CAB4339624.1"/>
    <property type="molecule type" value="Genomic_DNA"/>
</dbReference>
<dbReference type="AlphaFoldDB" id="A0A6J7NSD8"/>
<dbReference type="PANTHER" id="PTHR12993">
    <property type="entry name" value="N-ACETYLGLUCOSAMINYL-PHOSPHATIDYLINOSITOL DE-N-ACETYLASE-RELATED"/>
    <property type="match status" value="1"/>
</dbReference>
<dbReference type="EMBL" id="CAFAAM010000270">
    <property type="protein sequence ID" value="CAB4817255.1"/>
    <property type="molecule type" value="Genomic_DNA"/>
</dbReference>
<evidence type="ECO:0000313" key="9">
    <source>
        <dbReference type="EMBL" id="CAB4992904.1"/>
    </source>
</evidence>
<evidence type="ECO:0000313" key="3">
    <source>
        <dbReference type="EMBL" id="CAB4587096.1"/>
    </source>
</evidence>
<accession>A0A6J7NSD8</accession>
<evidence type="ECO:0000313" key="5">
    <source>
        <dbReference type="EMBL" id="CAB4698974.1"/>
    </source>
</evidence>
<dbReference type="GO" id="GO:0016811">
    <property type="term" value="F:hydrolase activity, acting on carbon-nitrogen (but not peptide) bonds, in linear amides"/>
    <property type="evidence" value="ECO:0007669"/>
    <property type="project" value="TreeGrafter"/>
</dbReference>
<organism evidence="9">
    <name type="scientific">freshwater metagenome</name>
    <dbReference type="NCBI Taxonomy" id="449393"/>
    <lineage>
        <taxon>unclassified sequences</taxon>
        <taxon>metagenomes</taxon>
        <taxon>ecological metagenomes</taxon>
    </lineage>
</organism>
<dbReference type="Pfam" id="PF02585">
    <property type="entry name" value="PIG-L"/>
    <property type="match status" value="1"/>
</dbReference>
<dbReference type="Gene3D" id="3.40.50.10320">
    <property type="entry name" value="LmbE-like"/>
    <property type="match status" value="1"/>
</dbReference>
<evidence type="ECO:0000313" key="4">
    <source>
        <dbReference type="EMBL" id="CAB4615286.1"/>
    </source>
</evidence>
<sequence length="259" mass="28513">MTNELPPLPLGDLPTHSLDSHDLATPGRALVIVAHPDDAEFQCGGTLAKWASKDCIISYLVLTDGSKGTWDADRNTEALVEQRRAEQMEAARRLGAKGKVVMLGHVDGELQPTLHVRDQVAYWIRSTRPDVVLAHDPWKRYRLHPDHRNAGWLALDGIVAARDPHYFRHHGLDVHRPEFALLFEADEPDHVEDITGFVDAKVDALLAHASQFITTHSIPTNDDGSAAEAFGKRVRDHAETVGSIAGVARGEAFKILSSL</sequence>
<evidence type="ECO:0000313" key="6">
    <source>
        <dbReference type="EMBL" id="CAB4780840.1"/>
    </source>
</evidence>
<gene>
    <name evidence="3" type="ORF">UFOPK1762_01087</name>
    <name evidence="4" type="ORF">UFOPK1906_00323</name>
    <name evidence="5" type="ORF">UFOPK2624_00427</name>
    <name evidence="6" type="ORF">UFOPK2969_00071</name>
    <name evidence="7" type="ORF">UFOPK3010_01539</name>
    <name evidence="1" type="ORF">UFOPK3331_00867</name>
    <name evidence="8" type="ORF">UFOPK3785_01270</name>
    <name evidence="9" type="ORF">UFOPK3927_01408</name>
    <name evidence="2" type="ORF">UFOPK4201_00988</name>
    <name evidence="10" type="ORF">UFOPK4371_00131</name>
</gene>
<dbReference type="InterPro" id="IPR003737">
    <property type="entry name" value="GlcNAc_PI_deacetylase-related"/>
</dbReference>
<evidence type="ECO:0000313" key="1">
    <source>
        <dbReference type="EMBL" id="CAB4339624.1"/>
    </source>
</evidence>
<dbReference type="EMBL" id="CAEZVC010000010">
    <property type="protein sequence ID" value="CAB4615286.1"/>
    <property type="molecule type" value="Genomic_DNA"/>
</dbReference>
<name>A0A6J7NSD8_9ZZZZ</name>
<dbReference type="EMBL" id="CAFBRD010000003">
    <property type="protein sequence ID" value="CAB5073204.1"/>
    <property type="molecule type" value="Genomic_DNA"/>
</dbReference>
<dbReference type="InterPro" id="IPR024078">
    <property type="entry name" value="LmbE-like_dom_sf"/>
</dbReference>
<reference evidence="9" key="1">
    <citation type="submission" date="2020-05" db="EMBL/GenBank/DDBJ databases">
        <authorList>
            <person name="Chiriac C."/>
            <person name="Salcher M."/>
            <person name="Ghai R."/>
            <person name="Kavagutti S V."/>
        </authorList>
    </citation>
    <scope>NUCLEOTIDE SEQUENCE</scope>
</reference>
<evidence type="ECO:0000313" key="10">
    <source>
        <dbReference type="EMBL" id="CAB5073204.1"/>
    </source>
</evidence>
<dbReference type="EMBL" id="CAEZTY010000037">
    <property type="protein sequence ID" value="CAB4587096.1"/>
    <property type="molecule type" value="Genomic_DNA"/>
</dbReference>